<dbReference type="InterPro" id="IPR003661">
    <property type="entry name" value="HisK_dim/P_dom"/>
</dbReference>
<dbReference type="InterPro" id="IPR050428">
    <property type="entry name" value="TCS_sensor_his_kinase"/>
</dbReference>
<reference evidence="14 15" key="1">
    <citation type="submission" date="2018-03" db="EMBL/GenBank/DDBJ databases">
        <title>Genome assembly of novel Miniimonas species PCH200.</title>
        <authorList>
            <person name="Thakur V."/>
            <person name="Kumar V."/>
            <person name="Singh D."/>
        </authorList>
    </citation>
    <scope>NUCLEOTIDE SEQUENCE [LARGE SCALE GENOMIC DNA]</scope>
    <source>
        <strain evidence="14 15">PCH200</strain>
    </source>
</reference>
<sequence length="342" mass="36134">MATALPWSTAAATLSSYVGVEVVVGLAVVVGATALATWLVRRSLRPLDRVAQTATRVSELPLDRGVVAIDERVPDADTDERTEVGQVGAALNRLLGHVETSLTARHASEQQVRQFVADASHELRTPLASIRGYSELVLRHGDLSADSTHAVTRVASESRRMQALVEDLLLLARLDAGREIVESDVDLVAVAADAVSDAHAAGRDHVWRLDLPEDGGLEELLVRGDEARLRQVLVNLLANCRVHTPAGTTVTLGLDRTDAHVRITVRDDGPGIPADQQPGIFDRFSRGDAARGGGDGAARSTGLGLAIVEAIVTAHAGTITLTSEPGRTEVTVLIPASARMVG</sequence>
<dbReference type="Pfam" id="PF00672">
    <property type="entry name" value="HAMP"/>
    <property type="match status" value="1"/>
</dbReference>
<dbReference type="Pfam" id="PF00512">
    <property type="entry name" value="HisKA"/>
    <property type="match status" value="1"/>
</dbReference>
<dbReference type="InterPro" id="IPR004358">
    <property type="entry name" value="Sig_transdc_His_kin-like_C"/>
</dbReference>
<keyword evidence="9" id="KW-0902">Two-component regulatory system</keyword>
<dbReference type="PROSITE" id="PS50109">
    <property type="entry name" value="HIS_KIN"/>
    <property type="match status" value="1"/>
</dbReference>
<dbReference type="CDD" id="cd00082">
    <property type="entry name" value="HisKA"/>
    <property type="match status" value="1"/>
</dbReference>
<dbReference type="InterPro" id="IPR005467">
    <property type="entry name" value="His_kinase_dom"/>
</dbReference>
<evidence type="ECO:0000313" key="14">
    <source>
        <dbReference type="EMBL" id="PWD52448.1"/>
    </source>
</evidence>
<dbReference type="SMART" id="SM00388">
    <property type="entry name" value="HisKA"/>
    <property type="match status" value="1"/>
</dbReference>
<evidence type="ECO:0000259" key="13">
    <source>
        <dbReference type="PROSITE" id="PS50885"/>
    </source>
</evidence>
<dbReference type="OrthoDB" id="9786919at2"/>
<keyword evidence="15" id="KW-1185">Reference proteome</keyword>
<evidence type="ECO:0000256" key="11">
    <source>
        <dbReference type="SAM" id="Phobius"/>
    </source>
</evidence>
<dbReference type="EMBL" id="PYHR01000002">
    <property type="protein sequence ID" value="PWD52448.1"/>
    <property type="molecule type" value="Genomic_DNA"/>
</dbReference>
<dbReference type="SMART" id="SM00304">
    <property type="entry name" value="HAMP"/>
    <property type="match status" value="1"/>
</dbReference>
<evidence type="ECO:0000256" key="9">
    <source>
        <dbReference type="ARBA" id="ARBA00023012"/>
    </source>
</evidence>
<evidence type="ECO:0000256" key="4">
    <source>
        <dbReference type="ARBA" id="ARBA00022553"/>
    </source>
</evidence>
<protein>
    <recommendedName>
        <fullName evidence="3">histidine kinase</fullName>
        <ecNumber evidence="3">2.7.13.3</ecNumber>
    </recommendedName>
</protein>
<dbReference type="AlphaFoldDB" id="A0A2U1ZZP1"/>
<keyword evidence="6 11" id="KW-0812">Transmembrane</keyword>
<gene>
    <name evidence="14" type="ORF">C8046_07990</name>
</gene>
<dbReference type="SMART" id="SM00387">
    <property type="entry name" value="HATPase_c"/>
    <property type="match status" value="1"/>
</dbReference>
<organism evidence="14 15">
    <name type="scientific">Serinibacter arcticus</name>
    <dbReference type="NCBI Taxonomy" id="1655435"/>
    <lineage>
        <taxon>Bacteria</taxon>
        <taxon>Bacillati</taxon>
        <taxon>Actinomycetota</taxon>
        <taxon>Actinomycetes</taxon>
        <taxon>Micrococcales</taxon>
        <taxon>Beutenbergiaceae</taxon>
        <taxon>Serinibacter</taxon>
    </lineage>
</organism>
<dbReference type="Gene3D" id="1.10.287.130">
    <property type="match status" value="1"/>
</dbReference>
<dbReference type="GO" id="GO:0000155">
    <property type="term" value="F:phosphorelay sensor kinase activity"/>
    <property type="evidence" value="ECO:0007669"/>
    <property type="project" value="InterPro"/>
</dbReference>
<evidence type="ECO:0000313" key="15">
    <source>
        <dbReference type="Proteomes" id="UP000245166"/>
    </source>
</evidence>
<keyword evidence="5" id="KW-0808">Transferase</keyword>
<dbReference type="FunFam" id="1.10.287.130:FF:000001">
    <property type="entry name" value="Two-component sensor histidine kinase"/>
    <property type="match status" value="1"/>
</dbReference>
<proteinExistence type="predicted"/>
<evidence type="ECO:0000256" key="10">
    <source>
        <dbReference type="ARBA" id="ARBA00023136"/>
    </source>
</evidence>
<evidence type="ECO:0000256" key="6">
    <source>
        <dbReference type="ARBA" id="ARBA00022692"/>
    </source>
</evidence>
<evidence type="ECO:0000256" key="5">
    <source>
        <dbReference type="ARBA" id="ARBA00022679"/>
    </source>
</evidence>
<dbReference type="EC" id="2.7.13.3" evidence="3"/>
<evidence type="ECO:0000256" key="7">
    <source>
        <dbReference type="ARBA" id="ARBA00022777"/>
    </source>
</evidence>
<keyword evidence="10 11" id="KW-0472">Membrane</keyword>
<accession>A0A2U1ZZP1</accession>
<dbReference type="PRINTS" id="PR00344">
    <property type="entry name" value="BCTRLSENSOR"/>
</dbReference>
<keyword evidence="7" id="KW-0418">Kinase</keyword>
<dbReference type="CDD" id="cd00075">
    <property type="entry name" value="HATPase"/>
    <property type="match status" value="1"/>
</dbReference>
<evidence type="ECO:0000259" key="12">
    <source>
        <dbReference type="PROSITE" id="PS50109"/>
    </source>
</evidence>
<feature type="transmembrane region" description="Helical" evidence="11">
    <location>
        <begin position="20"/>
        <end position="40"/>
    </location>
</feature>
<evidence type="ECO:0000256" key="2">
    <source>
        <dbReference type="ARBA" id="ARBA00004236"/>
    </source>
</evidence>
<dbReference type="GO" id="GO:0005886">
    <property type="term" value="C:plasma membrane"/>
    <property type="evidence" value="ECO:0007669"/>
    <property type="project" value="UniProtKB-SubCell"/>
</dbReference>
<dbReference type="InterPro" id="IPR003660">
    <property type="entry name" value="HAMP_dom"/>
</dbReference>
<comment type="subcellular location">
    <subcellularLocation>
        <location evidence="2">Cell membrane</location>
    </subcellularLocation>
</comment>
<comment type="catalytic activity">
    <reaction evidence="1">
        <text>ATP + protein L-histidine = ADP + protein N-phospho-L-histidine.</text>
        <dbReference type="EC" id="2.7.13.3"/>
    </reaction>
</comment>
<dbReference type="InterPro" id="IPR003594">
    <property type="entry name" value="HATPase_dom"/>
</dbReference>
<dbReference type="InterPro" id="IPR036890">
    <property type="entry name" value="HATPase_C_sf"/>
</dbReference>
<keyword evidence="8 11" id="KW-1133">Transmembrane helix</keyword>
<feature type="domain" description="Histidine kinase" evidence="12">
    <location>
        <begin position="118"/>
        <end position="338"/>
    </location>
</feature>
<evidence type="ECO:0000256" key="3">
    <source>
        <dbReference type="ARBA" id="ARBA00012438"/>
    </source>
</evidence>
<dbReference type="SUPFAM" id="SSF47384">
    <property type="entry name" value="Homodimeric domain of signal transducing histidine kinase"/>
    <property type="match status" value="1"/>
</dbReference>
<dbReference type="PANTHER" id="PTHR45436">
    <property type="entry name" value="SENSOR HISTIDINE KINASE YKOH"/>
    <property type="match status" value="1"/>
</dbReference>
<comment type="caution">
    <text evidence="14">The sequence shown here is derived from an EMBL/GenBank/DDBJ whole genome shotgun (WGS) entry which is preliminary data.</text>
</comment>
<dbReference type="PANTHER" id="PTHR45436:SF5">
    <property type="entry name" value="SENSOR HISTIDINE KINASE TRCS"/>
    <property type="match status" value="1"/>
</dbReference>
<dbReference type="PROSITE" id="PS50885">
    <property type="entry name" value="HAMP"/>
    <property type="match status" value="1"/>
</dbReference>
<evidence type="ECO:0000256" key="8">
    <source>
        <dbReference type="ARBA" id="ARBA00022989"/>
    </source>
</evidence>
<dbReference type="Gene3D" id="3.30.565.10">
    <property type="entry name" value="Histidine kinase-like ATPase, C-terminal domain"/>
    <property type="match status" value="1"/>
</dbReference>
<feature type="domain" description="HAMP" evidence="13">
    <location>
        <begin position="41"/>
        <end position="103"/>
    </location>
</feature>
<dbReference type="Proteomes" id="UP000245166">
    <property type="component" value="Unassembled WGS sequence"/>
</dbReference>
<keyword evidence="4" id="KW-0597">Phosphoprotein</keyword>
<dbReference type="Pfam" id="PF02518">
    <property type="entry name" value="HATPase_c"/>
    <property type="match status" value="1"/>
</dbReference>
<evidence type="ECO:0000256" key="1">
    <source>
        <dbReference type="ARBA" id="ARBA00000085"/>
    </source>
</evidence>
<dbReference type="Gene3D" id="6.10.340.10">
    <property type="match status" value="1"/>
</dbReference>
<dbReference type="InterPro" id="IPR036097">
    <property type="entry name" value="HisK_dim/P_sf"/>
</dbReference>
<dbReference type="SUPFAM" id="SSF55874">
    <property type="entry name" value="ATPase domain of HSP90 chaperone/DNA topoisomerase II/histidine kinase"/>
    <property type="match status" value="1"/>
</dbReference>
<name>A0A2U1ZZP1_9MICO</name>